<evidence type="ECO:0000313" key="2">
    <source>
        <dbReference type="EMBL" id="KAG6959458.1"/>
    </source>
</evidence>
<feature type="region of interest" description="Disordered" evidence="1">
    <location>
        <begin position="1"/>
        <end position="30"/>
    </location>
</feature>
<feature type="compositionally biased region" description="Basic and acidic residues" evidence="1">
    <location>
        <begin position="118"/>
        <end position="157"/>
    </location>
</feature>
<accession>A0A8J5IFH4</accession>
<feature type="region of interest" description="Disordered" evidence="1">
    <location>
        <begin position="67"/>
        <end position="189"/>
    </location>
</feature>
<proteinExistence type="predicted"/>
<dbReference type="Proteomes" id="UP000709295">
    <property type="component" value="Unassembled WGS sequence"/>
</dbReference>
<gene>
    <name evidence="2" type="ORF">JG688_00010078</name>
</gene>
<name>A0A8J5IFH4_9STRA</name>
<dbReference type="EMBL" id="JAENGY010000612">
    <property type="protein sequence ID" value="KAG6959458.1"/>
    <property type="molecule type" value="Genomic_DNA"/>
</dbReference>
<evidence type="ECO:0000256" key="1">
    <source>
        <dbReference type="SAM" id="MobiDB-lite"/>
    </source>
</evidence>
<dbReference type="AlphaFoldDB" id="A0A8J5IFH4"/>
<feature type="compositionally biased region" description="Basic residues" evidence="1">
    <location>
        <begin position="76"/>
        <end position="85"/>
    </location>
</feature>
<reference evidence="2" key="1">
    <citation type="submission" date="2021-01" db="EMBL/GenBank/DDBJ databases">
        <title>Phytophthora aleatoria, a newly-described species from Pinus radiata is distinct from Phytophthora cactorum isolates based on comparative genomics.</title>
        <authorList>
            <person name="Mcdougal R."/>
            <person name="Panda P."/>
            <person name="Williams N."/>
            <person name="Studholme D.J."/>
        </authorList>
    </citation>
    <scope>NUCLEOTIDE SEQUENCE</scope>
    <source>
        <strain evidence="2">NZFS 4037</strain>
    </source>
</reference>
<keyword evidence="3" id="KW-1185">Reference proteome</keyword>
<comment type="caution">
    <text evidence="2">The sequence shown here is derived from an EMBL/GenBank/DDBJ whole genome shotgun (WGS) entry which is preliminary data.</text>
</comment>
<sequence length="273" mass="30299">MANKKKRSRVQVASVPAAPLPSEQKPKKKAKFAFSKTLTTDAKIKAAATDKSMPQDVKEQPIVKLVAEISSTDGAKKKKKKKKNKSSGAATNDPAATDQAEKPKATSGEIDDLFASLKTEKQKKSIADEQQKLAEEEEERREKKEKERLQQQIKKLEAQNTNSTAVGLNPDPRPEACRSDSPTDSVVNPLATAPSALDIRAFGLEDRAEAVISCGKESWTLAHLSKWRHDTLDKATNVSDHSKLSSKEYLRQRQRAYRHQCLASNRDFKHPES</sequence>
<protein>
    <submittedName>
        <fullName evidence="2">Uncharacterized protein</fullName>
    </submittedName>
</protein>
<organism evidence="2 3">
    <name type="scientific">Phytophthora aleatoria</name>
    <dbReference type="NCBI Taxonomy" id="2496075"/>
    <lineage>
        <taxon>Eukaryota</taxon>
        <taxon>Sar</taxon>
        <taxon>Stramenopiles</taxon>
        <taxon>Oomycota</taxon>
        <taxon>Peronosporomycetes</taxon>
        <taxon>Peronosporales</taxon>
        <taxon>Peronosporaceae</taxon>
        <taxon>Phytophthora</taxon>
    </lineage>
</organism>
<evidence type="ECO:0000313" key="3">
    <source>
        <dbReference type="Proteomes" id="UP000709295"/>
    </source>
</evidence>